<name>A0A0L1IKL0_ASPN3</name>
<sequence length="443" mass="46210">LALSDLYLCKARMATTEGPARAHDRNGRRRPFSSWMKRLASLKSSTDSGSTRWSHKRHAVPKHKRSLKNNPYPLSGTVNIHEYNSDNNPSDFSDSNEQRSCSQSEPSLAYSGGDNQVLATSAKSTAPTISTNGDTAISDAAYSKAGTMATVGGGISSHGGGEGSTFSSPAPSVRSLTTTLTTVQSAAPSGHLYNTQNTQHGIHHTSSINSTTPQQVQFSHQFPPSPATAVPPHLAPHGHSVTYSTATANNLLTDNASILTLASSSKRRRRNSLDTNASIRALAPSSVFGGSRESLPLSVLSGNVGEPSNTSTFNAPGVLNRPSIVGLASAERISIYSASGAAPISGGGERGSLYTNKPSPGVGDGASFVSAGQSHSRHDSNAASISGVTGTMANAISTGRISRRGSGWGEITGDQSDEEKPRDRKEDEELETKSEVPGEAKKG</sequence>
<feature type="compositionally biased region" description="Basic and acidic residues" evidence="1">
    <location>
        <begin position="418"/>
        <end position="443"/>
    </location>
</feature>
<feature type="compositionally biased region" description="Low complexity" evidence="1">
    <location>
        <begin position="85"/>
        <end position="95"/>
    </location>
</feature>
<dbReference type="OrthoDB" id="5377012at2759"/>
<accession>A0A0L1IKL0</accession>
<reference evidence="2 3" key="1">
    <citation type="submission" date="2014-06" db="EMBL/GenBank/DDBJ databases">
        <title>The Genome of the Aflatoxigenic Filamentous Fungus Aspergillus nomius.</title>
        <authorList>
            <person name="Moore M.G."/>
            <person name="Shannon B.M."/>
            <person name="Brian M.M."/>
        </authorList>
    </citation>
    <scope>NUCLEOTIDE SEQUENCE [LARGE SCALE GENOMIC DNA]</scope>
    <source>
        <strain evidence="2 3">NRRL 13137</strain>
    </source>
</reference>
<feature type="region of interest" description="Disordered" evidence="1">
    <location>
        <begin position="40"/>
        <end position="113"/>
    </location>
</feature>
<evidence type="ECO:0000256" key="1">
    <source>
        <dbReference type="SAM" id="MobiDB-lite"/>
    </source>
</evidence>
<dbReference type="AlphaFoldDB" id="A0A0L1IKL0"/>
<feature type="compositionally biased region" description="Basic residues" evidence="1">
    <location>
        <begin position="53"/>
        <end position="67"/>
    </location>
</feature>
<dbReference type="RefSeq" id="XP_015401022.1">
    <property type="nucleotide sequence ID" value="XM_015556935.1"/>
</dbReference>
<dbReference type="EMBL" id="JNOM01000700">
    <property type="protein sequence ID" value="KNG80099.1"/>
    <property type="molecule type" value="Genomic_DNA"/>
</dbReference>
<evidence type="ECO:0008006" key="4">
    <source>
        <dbReference type="Google" id="ProtNLM"/>
    </source>
</evidence>
<dbReference type="STRING" id="1509407.A0A0L1IKL0"/>
<evidence type="ECO:0000313" key="2">
    <source>
        <dbReference type="EMBL" id="KNG80099.1"/>
    </source>
</evidence>
<feature type="compositionally biased region" description="Polar residues" evidence="1">
    <location>
        <begin position="42"/>
        <end position="52"/>
    </location>
</feature>
<dbReference type="Proteomes" id="UP000037505">
    <property type="component" value="Unassembled WGS sequence"/>
</dbReference>
<comment type="caution">
    <text evidence="2">The sequence shown here is derived from an EMBL/GenBank/DDBJ whole genome shotgun (WGS) entry which is preliminary data.</text>
</comment>
<keyword evidence="3" id="KW-1185">Reference proteome</keyword>
<evidence type="ECO:0000313" key="3">
    <source>
        <dbReference type="Proteomes" id="UP000037505"/>
    </source>
</evidence>
<feature type="compositionally biased region" description="Gly residues" evidence="1">
    <location>
        <begin position="153"/>
        <end position="163"/>
    </location>
</feature>
<protein>
    <recommendedName>
        <fullName evidence="4">Ca2+-modulated nonselective cation channel polycystin</fullName>
    </recommendedName>
</protein>
<dbReference type="GeneID" id="26813483"/>
<feature type="region of interest" description="Disordered" evidence="1">
    <location>
        <begin position="153"/>
        <end position="172"/>
    </location>
</feature>
<feature type="region of interest" description="Disordered" evidence="1">
    <location>
        <begin position="364"/>
        <end position="443"/>
    </location>
</feature>
<feature type="non-terminal residue" evidence="2">
    <location>
        <position position="1"/>
    </location>
</feature>
<organism evidence="2 3">
    <name type="scientific">Aspergillus nomiae NRRL (strain ATCC 15546 / NRRL 13137 / CBS 260.88 / M93)</name>
    <dbReference type="NCBI Taxonomy" id="1509407"/>
    <lineage>
        <taxon>Eukaryota</taxon>
        <taxon>Fungi</taxon>
        <taxon>Dikarya</taxon>
        <taxon>Ascomycota</taxon>
        <taxon>Pezizomycotina</taxon>
        <taxon>Eurotiomycetes</taxon>
        <taxon>Eurotiomycetidae</taxon>
        <taxon>Eurotiales</taxon>
        <taxon>Aspergillaceae</taxon>
        <taxon>Aspergillus</taxon>
        <taxon>Aspergillus subgen. Circumdati</taxon>
    </lineage>
</organism>
<proteinExistence type="predicted"/>
<feature type="compositionally biased region" description="Polar residues" evidence="1">
    <location>
        <begin position="381"/>
        <end position="400"/>
    </location>
</feature>
<gene>
    <name evidence="2" type="ORF">ANOM_011679</name>
</gene>